<dbReference type="InterPro" id="IPR050179">
    <property type="entry name" value="Trans_hexapeptide_repeat"/>
</dbReference>
<keyword evidence="2" id="KW-0028">Amino-acid biosynthesis</keyword>
<dbReference type="PANTHER" id="PTHR43300:SF10">
    <property type="entry name" value="2,3,4,5-TETRAHYDROPYRIDINE-2,6-DICARBOXYLATE N-ACETYLTRANSFERASE"/>
    <property type="match status" value="1"/>
</dbReference>
<protein>
    <recommendedName>
        <fullName evidence="8">PglD N-terminal domain-containing protein</fullName>
    </recommendedName>
</protein>
<dbReference type="PANTHER" id="PTHR43300">
    <property type="entry name" value="ACETYLTRANSFERASE"/>
    <property type="match status" value="1"/>
</dbReference>
<dbReference type="RefSeq" id="WP_345117133.1">
    <property type="nucleotide sequence ID" value="NZ_BAABDH010000109.1"/>
</dbReference>
<evidence type="ECO:0000313" key="9">
    <source>
        <dbReference type="EMBL" id="GAA3951327.1"/>
    </source>
</evidence>
<dbReference type="NCBIfam" id="TIGR03570">
    <property type="entry name" value="NeuD_NnaD"/>
    <property type="match status" value="1"/>
</dbReference>
<keyword evidence="4" id="KW-0677">Repeat</keyword>
<evidence type="ECO:0000256" key="3">
    <source>
        <dbReference type="ARBA" id="ARBA00022679"/>
    </source>
</evidence>
<gene>
    <name evidence="9" type="ORF">GCM10022406_36490</name>
</gene>
<comment type="caution">
    <text evidence="9">The sequence shown here is derived from an EMBL/GenBank/DDBJ whole genome shotgun (WGS) entry which is preliminary data.</text>
</comment>
<comment type="similarity">
    <text evidence="1">Belongs to the transferase hexapeptide repeat family.</text>
</comment>
<dbReference type="SUPFAM" id="SSF51161">
    <property type="entry name" value="Trimeric LpxA-like enzymes"/>
    <property type="match status" value="1"/>
</dbReference>
<dbReference type="Pfam" id="PF17836">
    <property type="entry name" value="PglD_N"/>
    <property type="match status" value="1"/>
</dbReference>
<evidence type="ECO:0000256" key="7">
    <source>
        <dbReference type="ARBA" id="ARBA00023315"/>
    </source>
</evidence>
<accession>A0ABP7NPA2</accession>
<proteinExistence type="inferred from homology"/>
<evidence type="ECO:0000256" key="5">
    <source>
        <dbReference type="ARBA" id="ARBA00022915"/>
    </source>
</evidence>
<dbReference type="InterPro" id="IPR011004">
    <property type="entry name" value="Trimer_LpxA-like_sf"/>
</dbReference>
<keyword evidence="10" id="KW-1185">Reference proteome</keyword>
<dbReference type="CDD" id="cd03360">
    <property type="entry name" value="LbH_AT_putative"/>
    <property type="match status" value="1"/>
</dbReference>
<dbReference type="InterPro" id="IPR001451">
    <property type="entry name" value="Hexapep"/>
</dbReference>
<feature type="domain" description="PglD N-terminal" evidence="8">
    <location>
        <begin position="2"/>
        <end position="80"/>
    </location>
</feature>
<dbReference type="Pfam" id="PF00132">
    <property type="entry name" value="Hexapep"/>
    <property type="match status" value="2"/>
</dbReference>
<dbReference type="InterPro" id="IPR018357">
    <property type="entry name" value="Hexapep_transf_CS"/>
</dbReference>
<sequence>MLIIGAGGHATELLQSMEPLAAATNLFFYDDVTPDLPALLFGRFPVLRSEAEARVLFARDNTFALGLGGTTIRWKIAQRFQALGGQLVSVIAESASISPYDVVLGPGLNVMQNALISSSTQIGEGTLVNAAASVHHNTELGRYCVVSPGARVLGRCQVEDFCLIGANATILADIRVGHNSTIGAGAVVTRHVAPNSVVVGVPARPIGVGHKA</sequence>
<name>A0ABP7NPA2_9BACT</name>
<evidence type="ECO:0000259" key="8">
    <source>
        <dbReference type="Pfam" id="PF17836"/>
    </source>
</evidence>
<keyword evidence="5" id="KW-0220">Diaminopimelate biosynthesis</keyword>
<evidence type="ECO:0000313" key="10">
    <source>
        <dbReference type="Proteomes" id="UP001499909"/>
    </source>
</evidence>
<dbReference type="Gene3D" id="3.40.50.20">
    <property type="match status" value="1"/>
</dbReference>
<dbReference type="PROSITE" id="PS00101">
    <property type="entry name" value="HEXAPEP_TRANSFERASES"/>
    <property type="match status" value="1"/>
</dbReference>
<dbReference type="InterPro" id="IPR041561">
    <property type="entry name" value="PglD_N"/>
</dbReference>
<evidence type="ECO:0000256" key="1">
    <source>
        <dbReference type="ARBA" id="ARBA00007274"/>
    </source>
</evidence>
<reference evidence="10" key="1">
    <citation type="journal article" date="2019" name="Int. J. Syst. Evol. Microbiol.">
        <title>The Global Catalogue of Microorganisms (GCM) 10K type strain sequencing project: providing services to taxonomists for standard genome sequencing and annotation.</title>
        <authorList>
            <consortium name="The Broad Institute Genomics Platform"/>
            <consortium name="The Broad Institute Genome Sequencing Center for Infectious Disease"/>
            <person name="Wu L."/>
            <person name="Ma J."/>
        </authorList>
    </citation>
    <scope>NUCLEOTIDE SEQUENCE [LARGE SCALE GENOMIC DNA]</scope>
    <source>
        <strain evidence="10">JCM 17214</strain>
    </source>
</reference>
<dbReference type="Proteomes" id="UP001499909">
    <property type="component" value="Unassembled WGS sequence"/>
</dbReference>
<evidence type="ECO:0000256" key="2">
    <source>
        <dbReference type="ARBA" id="ARBA00022605"/>
    </source>
</evidence>
<keyword evidence="6" id="KW-0457">Lysine biosynthesis</keyword>
<keyword evidence="3" id="KW-0808">Transferase</keyword>
<dbReference type="EMBL" id="BAABDH010000109">
    <property type="protein sequence ID" value="GAA3951327.1"/>
    <property type="molecule type" value="Genomic_DNA"/>
</dbReference>
<organism evidence="9 10">
    <name type="scientific">Hymenobacter algoricola</name>
    <dbReference type="NCBI Taxonomy" id="486267"/>
    <lineage>
        <taxon>Bacteria</taxon>
        <taxon>Pseudomonadati</taxon>
        <taxon>Bacteroidota</taxon>
        <taxon>Cytophagia</taxon>
        <taxon>Cytophagales</taxon>
        <taxon>Hymenobacteraceae</taxon>
        <taxon>Hymenobacter</taxon>
    </lineage>
</organism>
<dbReference type="Gene3D" id="2.160.10.10">
    <property type="entry name" value="Hexapeptide repeat proteins"/>
    <property type="match status" value="1"/>
</dbReference>
<evidence type="ECO:0000256" key="4">
    <source>
        <dbReference type="ARBA" id="ARBA00022737"/>
    </source>
</evidence>
<keyword evidence="7" id="KW-0012">Acyltransferase</keyword>
<evidence type="ECO:0000256" key="6">
    <source>
        <dbReference type="ARBA" id="ARBA00023154"/>
    </source>
</evidence>
<dbReference type="InterPro" id="IPR020019">
    <property type="entry name" value="AcTrfase_PglD-like"/>
</dbReference>